<proteinExistence type="predicted"/>
<dbReference type="GO" id="GO:0016301">
    <property type="term" value="F:kinase activity"/>
    <property type="evidence" value="ECO:0007669"/>
    <property type="project" value="UniProtKB-KW"/>
</dbReference>
<dbReference type="GO" id="GO:0006772">
    <property type="term" value="P:thiamine metabolic process"/>
    <property type="evidence" value="ECO:0007669"/>
    <property type="project" value="InterPro"/>
</dbReference>
<dbReference type="NCBIfam" id="TIGR01378">
    <property type="entry name" value="thi_PPkinase"/>
    <property type="match status" value="1"/>
</dbReference>
<dbReference type="InterPro" id="IPR036371">
    <property type="entry name" value="TPK_B1-bd_sf"/>
</dbReference>
<dbReference type="InterPro" id="IPR007371">
    <property type="entry name" value="TPK_catalytic"/>
</dbReference>
<dbReference type="GO" id="GO:0005524">
    <property type="term" value="F:ATP binding"/>
    <property type="evidence" value="ECO:0007669"/>
    <property type="project" value="UniProtKB-KW"/>
</dbReference>
<organism evidence="6 7">
    <name type="scientific">Cinara cedri</name>
    <dbReference type="NCBI Taxonomy" id="506608"/>
    <lineage>
        <taxon>Eukaryota</taxon>
        <taxon>Metazoa</taxon>
        <taxon>Ecdysozoa</taxon>
        <taxon>Arthropoda</taxon>
        <taxon>Hexapoda</taxon>
        <taxon>Insecta</taxon>
        <taxon>Pterygota</taxon>
        <taxon>Neoptera</taxon>
        <taxon>Paraneoptera</taxon>
        <taxon>Hemiptera</taxon>
        <taxon>Sternorrhyncha</taxon>
        <taxon>Aphidomorpha</taxon>
        <taxon>Aphidoidea</taxon>
        <taxon>Aphididae</taxon>
        <taxon>Lachninae</taxon>
        <taxon>Cinara</taxon>
    </lineage>
</organism>
<accession>A0A5E4N6Q8</accession>
<name>A0A5E4N6Q8_9HEMI</name>
<evidence type="ECO:0000256" key="4">
    <source>
        <dbReference type="ARBA" id="ARBA00022840"/>
    </source>
</evidence>
<keyword evidence="2" id="KW-0547">Nucleotide-binding</keyword>
<dbReference type="InterPro" id="IPR036759">
    <property type="entry name" value="TPK_catalytic_sf"/>
</dbReference>
<dbReference type="FunFam" id="2.60.120.320:FF:000001">
    <property type="entry name" value="Thiamine pyrophosphokinase"/>
    <property type="match status" value="1"/>
</dbReference>
<dbReference type="GO" id="GO:0004788">
    <property type="term" value="F:thiamine diphosphokinase activity"/>
    <property type="evidence" value="ECO:0007669"/>
    <property type="project" value="InterPro"/>
</dbReference>
<evidence type="ECO:0000256" key="3">
    <source>
        <dbReference type="ARBA" id="ARBA00022777"/>
    </source>
</evidence>
<protein>
    <submittedName>
        <fullName evidence="6">Thiamin pyrophosphokinase,Thiamin pyrophosphokinase, vitamin B1-binding domain,Thiamin</fullName>
    </submittedName>
</protein>
<dbReference type="OrthoDB" id="25149at2759"/>
<dbReference type="Pfam" id="PF04265">
    <property type="entry name" value="TPK_B1_binding"/>
    <property type="match status" value="1"/>
</dbReference>
<dbReference type="InterPro" id="IPR007373">
    <property type="entry name" value="Thiamin_PyroPKinase_B1-bd"/>
</dbReference>
<dbReference type="SUPFAM" id="SSF63999">
    <property type="entry name" value="Thiamin pyrophosphokinase, catalytic domain"/>
    <property type="match status" value="1"/>
</dbReference>
<keyword evidence="3 6" id="KW-0418">Kinase</keyword>
<evidence type="ECO:0000256" key="2">
    <source>
        <dbReference type="ARBA" id="ARBA00022741"/>
    </source>
</evidence>
<dbReference type="GO" id="GO:0009229">
    <property type="term" value="P:thiamine diphosphate biosynthetic process"/>
    <property type="evidence" value="ECO:0007669"/>
    <property type="project" value="InterPro"/>
</dbReference>
<evidence type="ECO:0000313" key="6">
    <source>
        <dbReference type="EMBL" id="VVC38204.1"/>
    </source>
</evidence>
<keyword evidence="7" id="KW-1185">Reference proteome</keyword>
<dbReference type="EMBL" id="CABPRJ010001465">
    <property type="protein sequence ID" value="VVC38204.1"/>
    <property type="molecule type" value="Genomic_DNA"/>
</dbReference>
<dbReference type="PANTHER" id="PTHR13622">
    <property type="entry name" value="THIAMIN PYROPHOSPHOKINASE"/>
    <property type="match status" value="1"/>
</dbReference>
<dbReference type="SUPFAM" id="SSF63862">
    <property type="entry name" value="Thiamin pyrophosphokinase, substrate-binding domain"/>
    <property type="match status" value="1"/>
</dbReference>
<gene>
    <name evidence="6" type="ORF">CINCED_3A018996</name>
</gene>
<keyword evidence="1" id="KW-0808">Transferase</keyword>
<feature type="domain" description="Thiamin pyrophosphokinase thiamin-binding" evidence="5">
    <location>
        <begin position="179"/>
        <end position="250"/>
    </location>
</feature>
<dbReference type="PANTHER" id="PTHR13622:SF8">
    <property type="entry name" value="THIAMIN PYROPHOSPHOKINASE 1"/>
    <property type="match status" value="1"/>
</dbReference>
<dbReference type="Pfam" id="PF04263">
    <property type="entry name" value="TPK_catalytic"/>
    <property type="match status" value="1"/>
</dbReference>
<dbReference type="SMART" id="SM00983">
    <property type="entry name" value="TPK_B1_binding"/>
    <property type="match status" value="1"/>
</dbReference>
<dbReference type="CDD" id="cd07995">
    <property type="entry name" value="TPK"/>
    <property type="match status" value="1"/>
</dbReference>
<keyword evidence="4" id="KW-0067">ATP-binding</keyword>
<evidence type="ECO:0000259" key="5">
    <source>
        <dbReference type="SMART" id="SM00983"/>
    </source>
</evidence>
<dbReference type="Gene3D" id="2.60.120.320">
    <property type="entry name" value="Thiamin pyrophosphokinase, thiamin-binding domain"/>
    <property type="match status" value="1"/>
</dbReference>
<evidence type="ECO:0000313" key="7">
    <source>
        <dbReference type="Proteomes" id="UP000325440"/>
    </source>
</evidence>
<evidence type="ECO:0000256" key="1">
    <source>
        <dbReference type="ARBA" id="ARBA00022679"/>
    </source>
</evidence>
<dbReference type="GO" id="GO:0030975">
    <property type="term" value="F:thiamine binding"/>
    <property type="evidence" value="ECO:0007669"/>
    <property type="project" value="InterPro"/>
</dbReference>
<sequence>MVAEPKVRDWCPALEVMPLERTAVVVLNTDIENPPKLVHRLWNESWLRVTVDGGTNKWHSFVKQNALENLKYPDLITGDLDSADPVIVEQFVSAGSQIVHTPNQDETDFTKALLEIKNYCASSHKSIDSVIVMVNMFHRVDHFLSNINTLYKFKSSDYYFDGDIYLMGRNSLTWLLQAGMHRIHVPLSLRLYPQKNFIGLFPIGSACNECTTTGLKWNINGKIMEMGGLISSSNTFNGDPFVTITNSSSLLWTMTLGYEESF</sequence>
<dbReference type="InterPro" id="IPR006282">
    <property type="entry name" value="Thi_PPkinase"/>
</dbReference>
<dbReference type="Proteomes" id="UP000325440">
    <property type="component" value="Unassembled WGS sequence"/>
</dbReference>
<reference evidence="6 7" key="1">
    <citation type="submission" date="2019-08" db="EMBL/GenBank/DDBJ databases">
        <authorList>
            <person name="Alioto T."/>
            <person name="Alioto T."/>
            <person name="Gomez Garrido J."/>
        </authorList>
    </citation>
    <scope>NUCLEOTIDE SEQUENCE [LARGE SCALE GENOMIC DNA]</scope>
</reference>
<dbReference type="AlphaFoldDB" id="A0A5E4N6Q8"/>
<dbReference type="Gene3D" id="3.40.50.10240">
    <property type="entry name" value="Thiamin pyrophosphokinase, catalytic domain"/>
    <property type="match status" value="1"/>
</dbReference>